<dbReference type="AlphaFoldDB" id="A0A1B4V799"/>
<accession>A0A1B4V799</accession>
<protein>
    <submittedName>
        <fullName evidence="1">Uncharacterized protein</fullName>
    </submittedName>
</protein>
<dbReference type="Proteomes" id="UP000218899">
    <property type="component" value="Chromosome"/>
</dbReference>
<proteinExistence type="predicted"/>
<organism evidence="1 2">
    <name type="scientific">Sulfurifustis variabilis</name>
    <dbReference type="NCBI Taxonomy" id="1675686"/>
    <lineage>
        <taxon>Bacteria</taxon>
        <taxon>Pseudomonadati</taxon>
        <taxon>Pseudomonadota</taxon>
        <taxon>Gammaproteobacteria</taxon>
        <taxon>Acidiferrobacterales</taxon>
        <taxon>Acidiferrobacteraceae</taxon>
        <taxon>Sulfurifustis</taxon>
    </lineage>
</organism>
<keyword evidence="2" id="KW-1185">Reference proteome</keyword>
<dbReference type="RefSeq" id="WP_148665485.1">
    <property type="nucleotide sequence ID" value="NZ_AP014936.1"/>
</dbReference>
<evidence type="ECO:0000313" key="1">
    <source>
        <dbReference type="EMBL" id="BAU49410.1"/>
    </source>
</evidence>
<sequence>MPGDIIKKFSERAEALLKDAKSIEERCELGGVGFPEVHEVASRARMLIHAMSGPESAYAESLSDAMKQESCKAQFGALEGVLRALCRDLSDRNLVTFRHEVEMAVIYKILSQAKRLIRAKGTHPSAVVIVACSAAEEFLRNWCEEKGIEVPERQKSIAKFTQALRANGQINLPVEQRVNSWEDCRNDAVRGASWENITQETANRLVREVEEFVMENREVLG</sequence>
<dbReference type="EMBL" id="AP014936">
    <property type="protein sequence ID" value="BAU49410.1"/>
    <property type="molecule type" value="Genomic_DNA"/>
</dbReference>
<name>A0A1B4V799_9GAMM</name>
<dbReference type="Gene3D" id="1.20.120.330">
    <property type="entry name" value="Nucleotidyltransferases domain 2"/>
    <property type="match status" value="1"/>
</dbReference>
<dbReference type="KEGG" id="sva:SVA_2862"/>
<evidence type="ECO:0000313" key="2">
    <source>
        <dbReference type="Proteomes" id="UP000218899"/>
    </source>
</evidence>
<dbReference type="OrthoDB" id="1435962at2"/>
<gene>
    <name evidence="1" type="ORF">SVA_2862</name>
</gene>
<reference evidence="1 2" key="1">
    <citation type="submission" date="2015-08" db="EMBL/GenBank/DDBJ databases">
        <title>Complete genome sequence of Sulfurifustis variabilis.</title>
        <authorList>
            <person name="Miura A."/>
            <person name="Kojima H."/>
            <person name="Fukui M."/>
        </authorList>
    </citation>
    <scope>NUCLEOTIDE SEQUENCE [LARGE SCALE GENOMIC DNA]</scope>
    <source>
        <strain evidence="2">skN76</strain>
    </source>
</reference>